<dbReference type="AlphaFoldDB" id="A0A6J4L970"/>
<gene>
    <name evidence="1" type="ORF">AVDCRST_MAG68-2007</name>
</gene>
<protein>
    <submittedName>
        <fullName evidence="1">Uncharacterized protein</fullName>
    </submittedName>
</protein>
<name>A0A6J4L970_9BACT</name>
<dbReference type="EMBL" id="CADCTW010000099">
    <property type="protein sequence ID" value="CAA9324597.1"/>
    <property type="molecule type" value="Genomic_DNA"/>
</dbReference>
<evidence type="ECO:0000313" key="1">
    <source>
        <dbReference type="EMBL" id="CAA9324597.1"/>
    </source>
</evidence>
<organism evidence="1">
    <name type="scientific">uncultured Gemmatimonadota bacterium</name>
    <dbReference type="NCBI Taxonomy" id="203437"/>
    <lineage>
        <taxon>Bacteria</taxon>
        <taxon>Pseudomonadati</taxon>
        <taxon>Gemmatimonadota</taxon>
        <taxon>environmental samples</taxon>
    </lineage>
</organism>
<proteinExistence type="predicted"/>
<reference evidence="1" key="1">
    <citation type="submission" date="2020-02" db="EMBL/GenBank/DDBJ databases">
        <authorList>
            <person name="Meier V. D."/>
        </authorList>
    </citation>
    <scope>NUCLEOTIDE SEQUENCE</scope>
    <source>
        <strain evidence="1">AVDCRST_MAG68</strain>
    </source>
</reference>
<accession>A0A6J4L970</accession>
<sequence>MSTIDEIAQAVSGLSPEELARFREWFREFDAEAWDHQFEADVAAGRLNALADEALAELRAGRTRPL</sequence>